<evidence type="ECO:0000313" key="5">
    <source>
        <dbReference type="Proteomes" id="UP000524535"/>
    </source>
</evidence>
<name>A0A7W4XCV0_9HYPH</name>
<evidence type="ECO:0000313" key="2">
    <source>
        <dbReference type="EMBL" id="MBB4412776.1"/>
    </source>
</evidence>
<protein>
    <submittedName>
        <fullName evidence="3">Uncharacterized protein</fullName>
    </submittedName>
</protein>
<dbReference type="EMBL" id="JACIGY010000004">
    <property type="protein sequence ID" value="MBB4412776.1"/>
    <property type="molecule type" value="Genomic_DNA"/>
</dbReference>
<proteinExistence type="predicted"/>
<dbReference type="EMBL" id="JACIHM010000004">
    <property type="protein sequence ID" value="MBB4447408.1"/>
    <property type="molecule type" value="Genomic_DNA"/>
</dbReference>
<comment type="caution">
    <text evidence="3">The sequence shown here is derived from an EMBL/GenBank/DDBJ whole genome shotgun (WGS) entry which is preliminary data.</text>
</comment>
<organism evidence="3 6">
    <name type="scientific">Aliirhizobium cellulosilyticum</name>
    <dbReference type="NCBI Taxonomy" id="393664"/>
    <lineage>
        <taxon>Bacteria</taxon>
        <taxon>Pseudomonadati</taxon>
        <taxon>Pseudomonadota</taxon>
        <taxon>Alphaproteobacteria</taxon>
        <taxon>Hyphomicrobiales</taxon>
        <taxon>Rhizobiaceae</taxon>
        <taxon>Aliirhizobium</taxon>
    </lineage>
</organism>
<dbReference type="Proteomes" id="UP000524535">
    <property type="component" value="Unassembled WGS sequence"/>
</dbReference>
<dbReference type="EMBL" id="JACIGW010000002">
    <property type="protein sequence ID" value="MBB4349003.1"/>
    <property type="molecule type" value="Genomic_DNA"/>
</dbReference>
<sequence length="109" mass="10274">MSYQQPVSGYQPPLFAGAEGAGAAGAGAGVAGAGVAGAGVAGAGAAGAAGWVVEDVVVASVGALPICDQTNAPTTITARTATHPIQDELLRVAGGGVRRSGRLSFGLGS</sequence>
<evidence type="ECO:0000313" key="4">
    <source>
        <dbReference type="Proteomes" id="UP000520770"/>
    </source>
</evidence>
<dbReference type="AlphaFoldDB" id="A0A7W4XCV0"/>
<gene>
    <name evidence="2" type="ORF">GGE31_003290</name>
    <name evidence="1" type="ORF">GGE33_002745</name>
    <name evidence="3" type="ORF">GGE35_003231</name>
</gene>
<evidence type="ECO:0000313" key="1">
    <source>
        <dbReference type="EMBL" id="MBB4349003.1"/>
    </source>
</evidence>
<keyword evidence="5" id="KW-1185">Reference proteome</keyword>
<reference evidence="4 5" key="1">
    <citation type="submission" date="2020-08" db="EMBL/GenBank/DDBJ databases">
        <title>Genomic Encyclopedia of Type Strains, Phase IV (KMG-V): Genome sequencing to study the core and pangenomes of soil and plant-associated prokaryotes.</title>
        <authorList>
            <person name="Whitman W."/>
        </authorList>
    </citation>
    <scope>NUCLEOTIDE SEQUENCE [LARGE SCALE GENOMIC DNA]</scope>
    <source>
        <strain evidence="2 5">SEMIA 444</strain>
        <strain evidence="1 4">SEMIA 448</strain>
        <strain evidence="3 6">SEMIA 452</strain>
    </source>
</reference>
<accession>A0A7W4XCV0</accession>
<dbReference type="RefSeq" id="WP_183684919.1">
    <property type="nucleotide sequence ID" value="NZ_JACIGW010000002.1"/>
</dbReference>
<evidence type="ECO:0000313" key="3">
    <source>
        <dbReference type="EMBL" id="MBB4447408.1"/>
    </source>
</evidence>
<dbReference type="Proteomes" id="UP000520770">
    <property type="component" value="Unassembled WGS sequence"/>
</dbReference>
<evidence type="ECO:0000313" key="6">
    <source>
        <dbReference type="Proteomes" id="UP000576087"/>
    </source>
</evidence>
<dbReference type="Proteomes" id="UP000576087">
    <property type="component" value="Unassembled WGS sequence"/>
</dbReference>